<keyword evidence="12" id="KW-0325">Glycoprotein</keyword>
<protein>
    <recommendedName>
        <fullName evidence="17">Ion transport domain-containing protein</fullName>
    </recommendedName>
</protein>
<feature type="transmembrane region" description="Helical" evidence="15">
    <location>
        <begin position="1082"/>
        <end position="1105"/>
    </location>
</feature>
<evidence type="ECO:0000256" key="11">
    <source>
        <dbReference type="ARBA" id="ARBA00023136"/>
    </source>
</evidence>
<proteinExistence type="predicted"/>
<feature type="domain" description="Ion transport" evidence="17">
    <location>
        <begin position="439"/>
        <end position="772"/>
    </location>
</feature>
<dbReference type="InterPro" id="IPR050599">
    <property type="entry name" value="VDCC_alpha-1_subunit"/>
</dbReference>
<evidence type="ECO:0000256" key="13">
    <source>
        <dbReference type="ARBA" id="ARBA00023303"/>
    </source>
</evidence>
<keyword evidence="13" id="KW-0407">Ion channel</keyword>
<dbReference type="SUPFAM" id="SSF81324">
    <property type="entry name" value="Voltage-gated potassium channels"/>
    <property type="match status" value="4"/>
</dbReference>
<evidence type="ECO:0000256" key="16">
    <source>
        <dbReference type="SAM" id="SignalP"/>
    </source>
</evidence>
<feature type="region of interest" description="Disordered" evidence="14">
    <location>
        <begin position="1172"/>
        <end position="1198"/>
    </location>
</feature>
<feature type="non-terminal residue" evidence="18">
    <location>
        <position position="1"/>
    </location>
</feature>
<feature type="transmembrane region" description="Helical" evidence="15">
    <location>
        <begin position="739"/>
        <end position="764"/>
    </location>
</feature>
<evidence type="ECO:0000256" key="14">
    <source>
        <dbReference type="SAM" id="MobiDB-lite"/>
    </source>
</evidence>
<comment type="caution">
    <text evidence="18">The sequence shown here is derived from an EMBL/GenBank/DDBJ whole genome shotgun (WGS) entry which is preliminary data.</text>
</comment>
<keyword evidence="3" id="KW-0109">Calcium transport</keyword>
<feature type="transmembrane region" description="Helical" evidence="15">
    <location>
        <begin position="1415"/>
        <end position="1435"/>
    </location>
</feature>
<accession>A0A815GLZ1</accession>
<feature type="transmembrane region" description="Helical" evidence="15">
    <location>
        <begin position="948"/>
        <end position="966"/>
    </location>
</feature>
<keyword evidence="4" id="KW-0107">Calcium channel</keyword>
<evidence type="ECO:0000256" key="12">
    <source>
        <dbReference type="ARBA" id="ARBA00023180"/>
    </source>
</evidence>
<name>A0A815GLZ1_9BILA</name>
<evidence type="ECO:0000256" key="4">
    <source>
        <dbReference type="ARBA" id="ARBA00022673"/>
    </source>
</evidence>
<keyword evidence="7" id="KW-0106">Calcium</keyword>
<dbReference type="InterPro" id="IPR027359">
    <property type="entry name" value="Volt_channel_dom_sf"/>
</dbReference>
<keyword evidence="2" id="KW-0813">Transport</keyword>
<gene>
    <name evidence="18" type="ORF">ZHD862_LOCUS30091</name>
</gene>
<feature type="domain" description="Ion transport" evidence="17">
    <location>
        <begin position="1272"/>
        <end position="1549"/>
    </location>
</feature>
<evidence type="ECO:0000256" key="2">
    <source>
        <dbReference type="ARBA" id="ARBA00022448"/>
    </source>
</evidence>
<keyword evidence="6" id="KW-0677">Repeat</keyword>
<evidence type="ECO:0000313" key="18">
    <source>
        <dbReference type="EMBL" id="CAF1341863.1"/>
    </source>
</evidence>
<dbReference type="GO" id="GO:0008331">
    <property type="term" value="F:high voltage-gated calcium channel activity"/>
    <property type="evidence" value="ECO:0007669"/>
    <property type="project" value="TreeGrafter"/>
</dbReference>
<feature type="domain" description="Ion transport" evidence="17">
    <location>
        <begin position="1594"/>
        <end position="1847"/>
    </location>
</feature>
<evidence type="ECO:0000256" key="8">
    <source>
        <dbReference type="ARBA" id="ARBA00022882"/>
    </source>
</evidence>
<dbReference type="Proteomes" id="UP000663864">
    <property type="component" value="Unassembled WGS sequence"/>
</dbReference>
<feature type="transmembrane region" description="Helical" evidence="15">
    <location>
        <begin position="1596"/>
        <end position="1618"/>
    </location>
</feature>
<dbReference type="EMBL" id="CAJNOT010002762">
    <property type="protein sequence ID" value="CAF1341863.1"/>
    <property type="molecule type" value="Genomic_DNA"/>
</dbReference>
<comment type="subcellular location">
    <subcellularLocation>
        <location evidence="1">Membrane</location>
        <topology evidence="1">Multi-pass membrane protein</topology>
    </subcellularLocation>
</comment>
<feature type="chain" id="PRO_5033065864" description="Ion transport domain-containing protein" evidence="16">
    <location>
        <begin position="16"/>
        <end position="1863"/>
    </location>
</feature>
<dbReference type="FunFam" id="1.20.120.350:FF:000009">
    <property type="entry name" value="Voltage-dependent T-type calcium channel subunit alpha"/>
    <property type="match status" value="1"/>
</dbReference>
<feature type="transmembrane region" description="Helical" evidence="15">
    <location>
        <begin position="1344"/>
        <end position="1363"/>
    </location>
</feature>
<evidence type="ECO:0000256" key="6">
    <source>
        <dbReference type="ARBA" id="ARBA00022737"/>
    </source>
</evidence>
<evidence type="ECO:0000256" key="10">
    <source>
        <dbReference type="ARBA" id="ARBA00023065"/>
    </source>
</evidence>
<organism evidence="18 19">
    <name type="scientific">Rotaria sordida</name>
    <dbReference type="NCBI Taxonomy" id="392033"/>
    <lineage>
        <taxon>Eukaryota</taxon>
        <taxon>Metazoa</taxon>
        <taxon>Spiralia</taxon>
        <taxon>Gnathifera</taxon>
        <taxon>Rotifera</taxon>
        <taxon>Eurotatoria</taxon>
        <taxon>Bdelloidea</taxon>
        <taxon>Philodinida</taxon>
        <taxon>Philodinidae</taxon>
        <taxon>Rotaria</taxon>
    </lineage>
</organism>
<feature type="transmembrane region" description="Helical" evidence="15">
    <location>
        <begin position="1273"/>
        <end position="1291"/>
    </location>
</feature>
<evidence type="ECO:0000256" key="5">
    <source>
        <dbReference type="ARBA" id="ARBA00022692"/>
    </source>
</evidence>
<evidence type="ECO:0000256" key="7">
    <source>
        <dbReference type="ARBA" id="ARBA00022837"/>
    </source>
</evidence>
<feature type="transmembrane region" description="Helical" evidence="15">
    <location>
        <begin position="441"/>
        <end position="460"/>
    </location>
</feature>
<reference evidence="18" key="1">
    <citation type="submission" date="2021-02" db="EMBL/GenBank/DDBJ databases">
        <authorList>
            <person name="Nowell W R."/>
        </authorList>
    </citation>
    <scope>NUCLEOTIDE SEQUENCE</scope>
</reference>
<dbReference type="PANTHER" id="PTHR45628:SF22">
    <property type="entry name" value="VOLTAGE-DEPENDENT T-TYPE CALCIUM CHANNEL SUBUNIT ALPHA"/>
    <property type="match status" value="1"/>
</dbReference>
<feature type="transmembrane region" description="Helical" evidence="15">
    <location>
        <begin position="1630"/>
        <end position="1654"/>
    </location>
</feature>
<evidence type="ECO:0000259" key="17">
    <source>
        <dbReference type="Pfam" id="PF00520"/>
    </source>
</evidence>
<feature type="transmembrane region" description="Helical" evidence="15">
    <location>
        <begin position="1311"/>
        <end position="1332"/>
    </location>
</feature>
<keyword evidence="8" id="KW-0851">Voltage-gated channel</keyword>
<dbReference type="PANTHER" id="PTHR45628">
    <property type="entry name" value="VOLTAGE-DEPENDENT CALCIUM CHANNEL TYPE A SUBUNIT ALPHA-1"/>
    <property type="match status" value="1"/>
</dbReference>
<feature type="domain" description="Ion transport" evidence="17">
    <location>
        <begin position="946"/>
        <end position="1058"/>
    </location>
</feature>
<dbReference type="Gene3D" id="1.10.287.70">
    <property type="match status" value="3"/>
</dbReference>
<sequence length="1863" mass="215658">MIILILVLVISNNEQQRMLNMTSSSSVNLDTLVKHDDEEDWLTIDEKDTKLNYSDTFENDEFTPIKLSFQLTEKQIATALVMLKARHKLSNICLKHICYLLRLLKVSNVPKSYSRIMRIFHRETQTSDKSTIINICNECNETCKTAVHCDNVECSQHEYLKKTPLKFVYMSILPQIRNILARTQYLNFERQNQSTYTIDVMKDITDRAAYNRILLEQLQTKFISLLMNIDGIQIAKSSNASLWVISFVVNELKRDERFKMKNIIIAGVSSSKTKPSRDQMYTILTPIVKELKELENGRYFDLKVFNGDLEPLRVFLLAVCLDKPAQAITQNLNGCGCGYVCQCCSSLRFILFQIMNKNMTDTSSPTIVKITNDDSHINEKAPFLNEPVASNNLSNLSDSFTLDKTGKNKLPFPDFVEKVFYRIRQTTTPRYQCLLLITWPYFEYIIMFLILLNCIILGMYEPCAQYNKVESWNKCSTISCTVLHITSGFIFVLFIIEMCIKMIAMGVLGEGTYLANSWNRFDCFIVLAGSVEFLITTNSWSLSVIRTVRVLRPLRIINRIPSMRIIVQLLLDTLPILGNILLLWISIFFIFGFIGVQLWKGLLRKRCFLQFNETSFVNYELFNYFSIPPFYTPSDDKSFICSDPLSSGMTKCSEIPPFRRDKMTCKLNFDSWDLSLNQTMNGCINWNHYYRSCVTSDQNPFSGTISFDDIRRAWTAILQIITLKNWSIIMYYVQDAHSFWNWIYFVCLIIVGSYVMINLCLFAISAQLNVTKKREIEKMLAEQKQFIPSTNAVRNDQAISCWEKIINYFQQLSKNEYQRLSIFWKNSQYKHDKINQRYDEKIITTADPLINQNHRPNCRYYQLQSLLSTSPNNNLSFIEKNRENKTSLEIEQQIEQNNICDCYHQDEIVHRDDKEEENSKCDQRSNSCCCSSLKIIQTFISRLVANKYFDGIIFLAIIINTFLIAIEYHGQPQFLTNLLQFNNYFFTILFTIEILLKIIAHGCLAYIKNLFNIFDGGIVLISLIQLIISGNSGLSVLRAFRLLCLLKFLRCMPTLRRHLISIQKDWTPVPYNVINKTSAWSVLYFIALIVFSNYILLNLLIAVLVERFVNEKEDGAVNSDSNNDDKKHSQHKDLLTSTLCNEKNLIEPESNIITNTDINLIVQCRSTIDNSQYSSNQNPSRQENKNEPTNSNTNSTKQIAADTQLPIIDVSTEENTQFESKPQKLGIIESCFSRCCGQRIFGWFKERENYSLYLFSPSNKLCKVFQRLILEKLFDYFILFFIVLNCITLAMERPSISSTNFERQLINYTNYICTIIFIIEMMIKIIASGLIVGSNTYLRSGWNVVDGFLVIIAIIDIGIMHRYKITSSPQSDTTSDIADIVTVFRLLRALIPLRVINRAPGVKFVVPMLLSSLKAIANVCIIFSIFFIIFGILGVQLFKGKFYYCEGPLAHYVTTRKQCEMMSDHQWRNQEYNFDNLGQALLTLLALTSKDDSIPIMYMGVNTVEVDMQPIKYYSKKKLIYFISFLLIFEFYGISTFVGIVVENFHNYHIQQKRNEETRKQRKPIEHQKHPVSELPYYTHFSPWRKRLYDICVSKYFDLIITVITGIYVVTISCEFYLMPVTLDIFLKYCNYVFMIIFLLEFILKIVALGPLHYFKDKWNLLDSFLLLALIADIILEKIISGNILPISATLIRMIRLVRIARVLKLLKMIKGIRSLLNRVSEALPHVGNLGLLLFLLFFIFAILAVELFGKLECSQEQPCSGLSKHANFKNFGIALLTLFRIATGDNWSDIMKDTLRQNDLSITEENKWTAMISPIYFVTFVTMTPLVLTNMVVVVLLKNLQNSNKMTNDDAKISEKIELQLQ</sequence>
<keyword evidence="10" id="KW-0406">Ion transport</keyword>
<feature type="transmembrane region" description="Helical" evidence="15">
    <location>
        <begin position="713"/>
        <end position="733"/>
    </location>
</feature>
<feature type="transmembrane region" description="Helical" evidence="15">
    <location>
        <begin position="986"/>
        <end position="1007"/>
    </location>
</feature>
<feature type="transmembrane region" description="Helical" evidence="15">
    <location>
        <begin position="1519"/>
        <end position="1542"/>
    </location>
</feature>
<keyword evidence="9 15" id="KW-1133">Transmembrane helix</keyword>
<evidence type="ECO:0000256" key="15">
    <source>
        <dbReference type="SAM" id="Phobius"/>
    </source>
</evidence>
<evidence type="ECO:0000256" key="3">
    <source>
        <dbReference type="ARBA" id="ARBA00022568"/>
    </source>
</evidence>
<dbReference type="GO" id="GO:0098703">
    <property type="term" value="P:calcium ion import across plasma membrane"/>
    <property type="evidence" value="ECO:0007669"/>
    <property type="project" value="TreeGrafter"/>
</dbReference>
<evidence type="ECO:0000256" key="1">
    <source>
        <dbReference type="ARBA" id="ARBA00004141"/>
    </source>
</evidence>
<feature type="domain" description="Ion transport" evidence="17">
    <location>
        <begin position="1061"/>
        <end position="1114"/>
    </location>
</feature>
<dbReference type="FunFam" id="1.10.287.70:FF:000117">
    <property type="entry name" value="Voltage-gated Ca2+ channel, alpha subunit"/>
    <property type="match status" value="1"/>
</dbReference>
<feature type="transmembrane region" description="Helical" evidence="15">
    <location>
        <begin position="1723"/>
        <end position="1746"/>
    </location>
</feature>
<evidence type="ECO:0000256" key="9">
    <source>
        <dbReference type="ARBA" id="ARBA00022989"/>
    </source>
</evidence>
<dbReference type="GO" id="GO:0005891">
    <property type="term" value="C:voltage-gated calcium channel complex"/>
    <property type="evidence" value="ECO:0007669"/>
    <property type="project" value="TreeGrafter"/>
</dbReference>
<keyword evidence="11 15" id="KW-0472">Membrane</keyword>
<feature type="transmembrane region" description="Helical" evidence="15">
    <location>
        <begin position="1816"/>
        <end position="1838"/>
    </location>
</feature>
<keyword evidence="16" id="KW-0732">Signal</keyword>
<feature type="signal peptide" evidence="16">
    <location>
        <begin position="1"/>
        <end position="15"/>
    </location>
</feature>
<feature type="transmembrane region" description="Helical" evidence="15">
    <location>
        <begin position="481"/>
        <end position="504"/>
    </location>
</feature>
<feature type="transmembrane region" description="Helical" evidence="15">
    <location>
        <begin position="1666"/>
        <end position="1692"/>
    </location>
</feature>
<evidence type="ECO:0000313" key="19">
    <source>
        <dbReference type="Proteomes" id="UP000663864"/>
    </source>
</evidence>
<keyword evidence="5 15" id="KW-0812">Transmembrane</keyword>
<dbReference type="Pfam" id="PF00520">
    <property type="entry name" value="Ion_trans"/>
    <property type="match status" value="5"/>
</dbReference>
<dbReference type="InterPro" id="IPR005821">
    <property type="entry name" value="Ion_trans_dom"/>
</dbReference>
<dbReference type="Gene3D" id="1.20.120.350">
    <property type="entry name" value="Voltage-gated potassium channels. Chain C"/>
    <property type="match status" value="4"/>
</dbReference>
<feature type="transmembrane region" description="Helical" evidence="15">
    <location>
        <begin position="580"/>
        <end position="599"/>
    </location>
</feature>